<sequence length="204" mass="22287">MKLRKLIVGVYAANCYILSDENAAECAVIDPGGDLNDIVNAIDASRCKVKYILLTHGHADHTGAADQIKSEYKALIGINKLDYEMMQRKDLMYGTIAGEPDIYFKDNQIFKVGDIRLKVIFTPGHTPGGVSFLAENLVFTGDTLFQGSVGRTDFPGGNFDAIIDSIKSKLMILPDDTKVLPGHGLKSSIGKEKIYNPFISGRKS</sequence>
<comment type="caution">
    <text evidence="6">The sequence shown here is derived from an EMBL/GenBank/DDBJ whole genome shotgun (WGS) entry which is preliminary data.</text>
</comment>
<dbReference type="InterPro" id="IPR051453">
    <property type="entry name" value="MBL_Glyoxalase_II"/>
</dbReference>
<keyword evidence="4" id="KW-0862">Zinc</keyword>
<accession>A0ABS8NA62</accession>
<evidence type="ECO:0000256" key="2">
    <source>
        <dbReference type="ARBA" id="ARBA00022723"/>
    </source>
</evidence>
<evidence type="ECO:0000313" key="6">
    <source>
        <dbReference type="EMBL" id="MCC9295940.1"/>
    </source>
</evidence>
<evidence type="ECO:0000256" key="4">
    <source>
        <dbReference type="ARBA" id="ARBA00022833"/>
    </source>
</evidence>
<name>A0ABS8NA62_9CLOT</name>
<reference evidence="6" key="1">
    <citation type="submission" date="2021-11" db="EMBL/GenBank/DDBJ databases">
        <authorList>
            <person name="Qingchun L."/>
            <person name="Dong Z."/>
            <person name="Zongwei Q."/>
            <person name="Jia Z."/>
            <person name="Duotao L."/>
        </authorList>
    </citation>
    <scope>NUCLEOTIDE SEQUENCE</scope>
    <source>
        <strain evidence="6">WLY-B-L2</strain>
    </source>
</reference>
<dbReference type="SMART" id="SM00849">
    <property type="entry name" value="Lactamase_B"/>
    <property type="match status" value="1"/>
</dbReference>
<dbReference type="PANTHER" id="PTHR46233:SF3">
    <property type="entry name" value="HYDROXYACYLGLUTATHIONE HYDROLASE GLOC"/>
    <property type="match status" value="1"/>
</dbReference>
<keyword evidence="7" id="KW-1185">Reference proteome</keyword>
<evidence type="ECO:0000256" key="3">
    <source>
        <dbReference type="ARBA" id="ARBA00022801"/>
    </source>
</evidence>
<gene>
    <name evidence="6" type="ORF">LN736_13815</name>
</gene>
<dbReference type="InterPro" id="IPR001279">
    <property type="entry name" value="Metallo-B-lactamas"/>
</dbReference>
<dbReference type="SUPFAM" id="SSF56281">
    <property type="entry name" value="Metallo-hydrolase/oxidoreductase"/>
    <property type="match status" value="1"/>
</dbReference>
<evidence type="ECO:0000313" key="7">
    <source>
        <dbReference type="Proteomes" id="UP001165422"/>
    </source>
</evidence>
<protein>
    <submittedName>
        <fullName evidence="6">MBL fold metallo-hydrolase</fullName>
    </submittedName>
</protein>
<dbReference type="PANTHER" id="PTHR46233">
    <property type="entry name" value="HYDROXYACYLGLUTATHIONE HYDROLASE GLOC"/>
    <property type="match status" value="1"/>
</dbReference>
<keyword evidence="3" id="KW-0378">Hydrolase</keyword>
<comment type="cofactor">
    <cofactor evidence="1">
        <name>Zn(2+)</name>
        <dbReference type="ChEBI" id="CHEBI:29105"/>
    </cofactor>
</comment>
<evidence type="ECO:0000259" key="5">
    <source>
        <dbReference type="SMART" id="SM00849"/>
    </source>
</evidence>
<organism evidence="6 7">
    <name type="scientific">Clostridium aromativorans</name>
    <dbReference type="NCBI Taxonomy" id="2836848"/>
    <lineage>
        <taxon>Bacteria</taxon>
        <taxon>Bacillati</taxon>
        <taxon>Bacillota</taxon>
        <taxon>Clostridia</taxon>
        <taxon>Eubacteriales</taxon>
        <taxon>Clostridiaceae</taxon>
        <taxon>Clostridium</taxon>
    </lineage>
</organism>
<proteinExistence type="predicted"/>
<dbReference type="Proteomes" id="UP001165422">
    <property type="component" value="Unassembled WGS sequence"/>
</dbReference>
<keyword evidence="2" id="KW-0479">Metal-binding</keyword>
<dbReference type="InterPro" id="IPR036866">
    <property type="entry name" value="RibonucZ/Hydroxyglut_hydro"/>
</dbReference>
<evidence type="ECO:0000256" key="1">
    <source>
        <dbReference type="ARBA" id="ARBA00001947"/>
    </source>
</evidence>
<dbReference type="RefSeq" id="WP_150357334.1">
    <property type="nucleotide sequence ID" value="NZ_JAJJPB010000020.1"/>
</dbReference>
<dbReference type="Pfam" id="PF00753">
    <property type="entry name" value="Lactamase_B"/>
    <property type="match status" value="1"/>
</dbReference>
<dbReference type="Gene3D" id="3.60.15.10">
    <property type="entry name" value="Ribonuclease Z/Hydroxyacylglutathione hydrolase-like"/>
    <property type="match status" value="1"/>
</dbReference>
<dbReference type="EMBL" id="JAJJPB010000020">
    <property type="protein sequence ID" value="MCC9295940.1"/>
    <property type="molecule type" value="Genomic_DNA"/>
</dbReference>
<dbReference type="CDD" id="cd06262">
    <property type="entry name" value="metallo-hydrolase-like_MBL-fold"/>
    <property type="match status" value="1"/>
</dbReference>
<feature type="domain" description="Metallo-beta-lactamase" evidence="5">
    <location>
        <begin position="12"/>
        <end position="183"/>
    </location>
</feature>